<sequence length="362" mass="38890">MFGIRYIKSQPTTHLMQFQKGRVVREGAGLAFFYYAPTTTLVAVPLASQDAGFILELVTRDFQSVTVQGQVTYRVADPRATAALMDFSLRPNGSQASEDPERLRERVVLQAKVVVHQAIEALALGDALKASAAIAATVQAQLAAQPEIRALGLEILGASVVAIKPTPDIARALEAQARENNLQAADIAVYQRRMAAVQNEREIRQNELDTEVAVEAKQRQIQEAQMEARAAVARRANALRQEQMGADVELEQQRKDLVASQADNTRALAEADAHRVRAVMQALDNADPRVVQALAAVGMQPSQLIAQAFGGIAERAERIGQLNVSPDLLSGLLRSADAPESSAASTRGSEAGARKSRQGGAS</sequence>
<dbReference type="Proteomes" id="UP000239709">
    <property type="component" value="Chromosome"/>
</dbReference>
<comment type="subcellular location">
    <subcellularLocation>
        <location evidence="1">Membrane</location>
        <topology evidence="1">Single-pass membrane protein</topology>
    </subcellularLocation>
</comment>
<accession>A0A2S0MJ71</accession>
<evidence type="ECO:0000256" key="3">
    <source>
        <dbReference type="SAM" id="MobiDB-lite"/>
    </source>
</evidence>
<dbReference type="Pfam" id="PF01145">
    <property type="entry name" value="Band_7"/>
    <property type="match status" value="1"/>
</dbReference>
<keyword evidence="2" id="KW-0175">Coiled coil</keyword>
<evidence type="ECO:0000313" key="6">
    <source>
        <dbReference type="Proteomes" id="UP000239709"/>
    </source>
</evidence>
<gene>
    <name evidence="5" type="ORF">C6570_17020</name>
</gene>
<dbReference type="EMBL" id="CP027666">
    <property type="protein sequence ID" value="AVO35733.1"/>
    <property type="molecule type" value="Genomic_DNA"/>
</dbReference>
<evidence type="ECO:0000313" key="5">
    <source>
        <dbReference type="EMBL" id="AVO35733.1"/>
    </source>
</evidence>
<feature type="coiled-coil region" evidence="2">
    <location>
        <begin position="187"/>
        <end position="241"/>
    </location>
</feature>
<evidence type="ECO:0000256" key="1">
    <source>
        <dbReference type="ARBA" id="ARBA00004167"/>
    </source>
</evidence>
<organism evidence="5 6">
    <name type="scientific">Ottowia oryzae</name>
    <dbReference type="NCBI Taxonomy" id="2109914"/>
    <lineage>
        <taxon>Bacteria</taxon>
        <taxon>Pseudomonadati</taxon>
        <taxon>Pseudomonadota</taxon>
        <taxon>Betaproteobacteria</taxon>
        <taxon>Burkholderiales</taxon>
        <taxon>Comamonadaceae</taxon>
        <taxon>Ottowia</taxon>
    </lineage>
</organism>
<dbReference type="InterPro" id="IPR001107">
    <property type="entry name" value="Band_7"/>
</dbReference>
<dbReference type="RefSeq" id="WP_106704279.1">
    <property type="nucleotide sequence ID" value="NZ_CP027666.1"/>
</dbReference>
<dbReference type="GO" id="GO:0008233">
    <property type="term" value="F:peptidase activity"/>
    <property type="evidence" value="ECO:0007669"/>
    <property type="project" value="UniProtKB-KW"/>
</dbReference>
<feature type="domain" description="Band 7" evidence="4">
    <location>
        <begin position="15"/>
        <end position="188"/>
    </location>
</feature>
<evidence type="ECO:0000256" key="2">
    <source>
        <dbReference type="SAM" id="Coils"/>
    </source>
</evidence>
<dbReference type="AlphaFoldDB" id="A0A2S0MJ71"/>
<dbReference type="GO" id="GO:0016020">
    <property type="term" value="C:membrane"/>
    <property type="evidence" value="ECO:0007669"/>
    <property type="project" value="UniProtKB-SubCell"/>
</dbReference>
<keyword evidence="6" id="KW-1185">Reference proteome</keyword>
<keyword evidence="5" id="KW-0645">Protease</keyword>
<proteinExistence type="predicted"/>
<reference evidence="5 6" key="1">
    <citation type="submission" date="2018-03" db="EMBL/GenBank/DDBJ databases">
        <title>Genome sequencing of Ottowia sp.</title>
        <authorList>
            <person name="Kim S.-J."/>
            <person name="Heo J."/>
            <person name="Kwon S.-W."/>
        </authorList>
    </citation>
    <scope>NUCLEOTIDE SEQUENCE [LARGE SCALE GENOMIC DNA]</scope>
    <source>
        <strain evidence="5 6">KADR8-3</strain>
    </source>
</reference>
<dbReference type="Gene3D" id="3.30.479.30">
    <property type="entry name" value="Band 7 domain"/>
    <property type="match status" value="1"/>
</dbReference>
<dbReference type="KEGG" id="otk:C6570_17020"/>
<dbReference type="OrthoDB" id="3469168at2"/>
<protein>
    <submittedName>
        <fullName evidence="5">Membrane protease subunit, stomatin/prohibitin</fullName>
    </submittedName>
</protein>
<dbReference type="InterPro" id="IPR036013">
    <property type="entry name" value="Band_7/SPFH_dom_sf"/>
</dbReference>
<keyword evidence="5" id="KW-0378">Hydrolase</keyword>
<evidence type="ECO:0000259" key="4">
    <source>
        <dbReference type="Pfam" id="PF01145"/>
    </source>
</evidence>
<dbReference type="SUPFAM" id="SSF117892">
    <property type="entry name" value="Band 7/SPFH domain"/>
    <property type="match status" value="1"/>
</dbReference>
<dbReference type="GO" id="GO:0006508">
    <property type="term" value="P:proteolysis"/>
    <property type="evidence" value="ECO:0007669"/>
    <property type="project" value="UniProtKB-KW"/>
</dbReference>
<name>A0A2S0MJ71_9BURK</name>
<feature type="region of interest" description="Disordered" evidence="3">
    <location>
        <begin position="335"/>
        <end position="362"/>
    </location>
</feature>